<dbReference type="PANTHER" id="PTHR48080">
    <property type="entry name" value="D-GALACTONATE DEHYDRATASE-RELATED"/>
    <property type="match status" value="1"/>
</dbReference>
<feature type="domain" description="Mandelate racemase/muconate lactonizing enzyme C-terminal" evidence="1">
    <location>
        <begin position="137"/>
        <end position="247"/>
    </location>
</feature>
<evidence type="ECO:0000259" key="1">
    <source>
        <dbReference type="SMART" id="SM00922"/>
    </source>
</evidence>
<dbReference type="InterPro" id="IPR013342">
    <property type="entry name" value="Mandelate_racemase_C"/>
</dbReference>
<dbReference type="SFLD" id="SFLDS00001">
    <property type="entry name" value="Enolase"/>
    <property type="match status" value="1"/>
</dbReference>
<dbReference type="InterPro" id="IPR036849">
    <property type="entry name" value="Enolase-like_C_sf"/>
</dbReference>
<dbReference type="AlphaFoldDB" id="A0A381UEY9"/>
<evidence type="ECO:0000313" key="2">
    <source>
        <dbReference type="EMBL" id="SVA25907.1"/>
    </source>
</evidence>
<dbReference type="InterPro" id="IPR029017">
    <property type="entry name" value="Enolase-like_N"/>
</dbReference>
<sequence>MTIQIDHVRFVKVGVTPNTTWYFAEVVNSNGLETVVEFTKGTSSAEVAKLINQMIVCLAEKLVVDESDVESILNIDHILDGRSIESAAISAIRTAITQLSAMDKGIPLNEIFGGSGVEKIPVYANINRGLLSTDRTPHDFAAAAEEAVKGKFSIIKCAPFDEVNPNDSPGEILKAAEMGIERVNSIRGAVGEAITVLVDCHSRFTAETAHHVAEKLESVSIGWFEEPLSPNDHSCLLADVVKQVSMPVAGGESGYGKFFFDALLSSGSVEIVMPDIKYCGGVSESVKIGRSALSMGRRVSLHSPSGPISLLASAHSAAAVECSMALEHAVFEADWRSEVVEPAEVIRDGNIYLPKGLGLGAVLNRKLLVEKGEYFSV</sequence>
<organism evidence="2">
    <name type="scientific">marine metagenome</name>
    <dbReference type="NCBI Taxonomy" id="408172"/>
    <lineage>
        <taxon>unclassified sequences</taxon>
        <taxon>metagenomes</taxon>
        <taxon>ecological metagenomes</taxon>
    </lineage>
</organism>
<dbReference type="SUPFAM" id="SSF54826">
    <property type="entry name" value="Enolase N-terminal domain-like"/>
    <property type="match status" value="1"/>
</dbReference>
<dbReference type="PANTHER" id="PTHR48080:SF2">
    <property type="entry name" value="D-GALACTONATE DEHYDRATASE"/>
    <property type="match status" value="1"/>
</dbReference>
<name>A0A381UEY9_9ZZZZ</name>
<dbReference type="SMART" id="SM00922">
    <property type="entry name" value="MR_MLE"/>
    <property type="match status" value="1"/>
</dbReference>
<dbReference type="InterPro" id="IPR029065">
    <property type="entry name" value="Enolase_C-like"/>
</dbReference>
<gene>
    <name evidence="2" type="ORF">METZ01_LOCUS78761</name>
</gene>
<dbReference type="Pfam" id="PF13378">
    <property type="entry name" value="MR_MLE_C"/>
    <property type="match status" value="1"/>
</dbReference>
<protein>
    <recommendedName>
        <fullName evidence="1">Mandelate racemase/muconate lactonizing enzyme C-terminal domain-containing protein</fullName>
    </recommendedName>
</protein>
<reference evidence="2" key="1">
    <citation type="submission" date="2018-05" db="EMBL/GenBank/DDBJ databases">
        <authorList>
            <person name="Lanie J.A."/>
            <person name="Ng W.-L."/>
            <person name="Kazmierczak K.M."/>
            <person name="Andrzejewski T.M."/>
            <person name="Davidsen T.M."/>
            <person name="Wayne K.J."/>
            <person name="Tettelin H."/>
            <person name="Glass J.I."/>
            <person name="Rusch D."/>
            <person name="Podicherti R."/>
            <person name="Tsui H.-C.T."/>
            <person name="Winkler M.E."/>
        </authorList>
    </citation>
    <scope>NUCLEOTIDE SEQUENCE</scope>
</reference>
<dbReference type="Gene3D" id="3.20.20.120">
    <property type="entry name" value="Enolase-like C-terminal domain"/>
    <property type="match status" value="1"/>
</dbReference>
<dbReference type="InterPro" id="IPR034593">
    <property type="entry name" value="DgoD-like"/>
</dbReference>
<dbReference type="Gene3D" id="3.30.390.10">
    <property type="entry name" value="Enolase-like, N-terminal domain"/>
    <property type="match status" value="1"/>
</dbReference>
<dbReference type="EMBL" id="UINC01006169">
    <property type="protein sequence ID" value="SVA25907.1"/>
    <property type="molecule type" value="Genomic_DNA"/>
</dbReference>
<dbReference type="SUPFAM" id="SSF51604">
    <property type="entry name" value="Enolase C-terminal domain-like"/>
    <property type="match status" value="1"/>
</dbReference>
<proteinExistence type="predicted"/>
<accession>A0A381UEY9</accession>